<feature type="domain" description="Tetrapyrrole methylase" evidence="7">
    <location>
        <begin position="2"/>
        <end position="208"/>
    </location>
</feature>
<dbReference type="InterPro" id="IPR003043">
    <property type="entry name" value="Uropor_MeTrfase_CS"/>
</dbReference>
<dbReference type="EMBL" id="BAABQU010000004">
    <property type="protein sequence ID" value="GAA5439014.1"/>
    <property type="molecule type" value="Genomic_DNA"/>
</dbReference>
<dbReference type="Gene3D" id="3.30.950.10">
    <property type="entry name" value="Methyltransferase, Cobalt-precorrin-4 Transmethylase, Domain 2"/>
    <property type="match status" value="1"/>
</dbReference>
<reference evidence="8 9" key="1">
    <citation type="submission" date="2024-02" db="EMBL/GenBank/DDBJ databases">
        <title>Deinococcus caeni NBRC 101312.</title>
        <authorList>
            <person name="Ichikawa N."/>
            <person name="Katano-Makiyama Y."/>
            <person name="Hidaka K."/>
        </authorList>
    </citation>
    <scope>NUCLEOTIDE SEQUENCE [LARGE SCALE GENOMIC DNA]</scope>
    <source>
        <strain evidence="8 9">NBRC 101312</strain>
    </source>
</reference>
<sequence>MKVSFIGAGPGAPDLITLRGARRLGECPLVLYAGSLVPEAVLEHAHPDAECVNTAPLNLDEQVAIYRRAQAQGLDVARVHSGDPAIYGATAEQMRALRSLGIAYEVVPGVSSFTASAAVLGAELTRPGVTQTVILTRASGRAIPVPDAENLRGLAAHRASLCVFLGGRQLPQIVTELLTAYAPHTPAALVQRASQPDERRHEATLGTLLTDLTLSDWALTTMLLVSPALGDPQDLTEPSRLYDPAYAHRFRRAADRQDS</sequence>
<keyword evidence="6" id="KW-0949">S-adenosyl-L-methionine</keyword>
<evidence type="ECO:0000256" key="6">
    <source>
        <dbReference type="ARBA" id="ARBA00022691"/>
    </source>
</evidence>
<dbReference type="InterPro" id="IPR014777">
    <property type="entry name" value="4pyrrole_Mease_sub1"/>
</dbReference>
<gene>
    <name evidence="8" type="primary">cobM</name>
    <name evidence="8" type="ORF">Dcae01_00509</name>
</gene>
<name>A0ABP9U869_9DEIO</name>
<comment type="pathway">
    <text evidence="1">Cofactor biosynthesis; adenosylcobalamin biosynthesis.</text>
</comment>
<dbReference type="InterPro" id="IPR050161">
    <property type="entry name" value="Siro_Cobalamin_biosynth"/>
</dbReference>
<evidence type="ECO:0000313" key="9">
    <source>
        <dbReference type="Proteomes" id="UP001423409"/>
    </source>
</evidence>
<dbReference type="PANTHER" id="PTHR45790">
    <property type="entry name" value="SIROHEME SYNTHASE-RELATED"/>
    <property type="match status" value="1"/>
</dbReference>
<comment type="similarity">
    <text evidence="2">Belongs to the precorrin methyltransferase family.</text>
</comment>
<dbReference type="InterPro" id="IPR014776">
    <property type="entry name" value="4pyrrole_Mease_sub2"/>
</dbReference>
<dbReference type="InterPro" id="IPR000878">
    <property type="entry name" value="4pyrrol_Mease"/>
</dbReference>
<dbReference type="CDD" id="cd11641">
    <property type="entry name" value="Precorrin-4_C11-MT"/>
    <property type="match status" value="1"/>
</dbReference>
<accession>A0ABP9U869</accession>
<dbReference type="Gene3D" id="3.40.1010.10">
    <property type="entry name" value="Cobalt-precorrin-4 Transmethylase, Domain 1"/>
    <property type="match status" value="1"/>
</dbReference>
<evidence type="ECO:0000256" key="5">
    <source>
        <dbReference type="ARBA" id="ARBA00022679"/>
    </source>
</evidence>
<evidence type="ECO:0000256" key="2">
    <source>
        <dbReference type="ARBA" id="ARBA00005879"/>
    </source>
</evidence>
<keyword evidence="3" id="KW-0169">Cobalamin biosynthesis</keyword>
<comment type="caution">
    <text evidence="8">The sequence shown here is derived from an EMBL/GenBank/DDBJ whole genome shotgun (WGS) entry which is preliminary data.</text>
</comment>
<dbReference type="InterPro" id="IPR006362">
    <property type="entry name" value="Cbl_synth_CobM/CibF"/>
</dbReference>
<dbReference type="PROSITE" id="PS00839">
    <property type="entry name" value="SUMT_1"/>
    <property type="match status" value="1"/>
</dbReference>
<dbReference type="RefSeq" id="WP_345441557.1">
    <property type="nucleotide sequence ID" value="NZ_BAABQU010000004.1"/>
</dbReference>
<dbReference type="SUPFAM" id="SSF53790">
    <property type="entry name" value="Tetrapyrrole methylase"/>
    <property type="match status" value="1"/>
</dbReference>
<organism evidence="8 9">
    <name type="scientific">Deinococcus caeni</name>
    <dbReference type="NCBI Taxonomy" id="569127"/>
    <lineage>
        <taxon>Bacteria</taxon>
        <taxon>Thermotogati</taxon>
        <taxon>Deinococcota</taxon>
        <taxon>Deinococci</taxon>
        <taxon>Deinococcales</taxon>
        <taxon>Deinococcaceae</taxon>
        <taxon>Deinococcus</taxon>
    </lineage>
</organism>
<evidence type="ECO:0000259" key="7">
    <source>
        <dbReference type="Pfam" id="PF00590"/>
    </source>
</evidence>
<protein>
    <submittedName>
        <fullName evidence="8">Precorrin-4 C(11)-methyltransferase</fullName>
    </submittedName>
</protein>
<proteinExistence type="inferred from homology"/>
<dbReference type="NCBIfam" id="TIGR01465">
    <property type="entry name" value="cobM_cbiF"/>
    <property type="match status" value="1"/>
</dbReference>
<dbReference type="InterPro" id="IPR035996">
    <property type="entry name" value="4pyrrol_Methylase_sf"/>
</dbReference>
<keyword evidence="9" id="KW-1185">Reference proteome</keyword>
<evidence type="ECO:0000256" key="4">
    <source>
        <dbReference type="ARBA" id="ARBA00022603"/>
    </source>
</evidence>
<dbReference type="Proteomes" id="UP001423409">
    <property type="component" value="Unassembled WGS sequence"/>
</dbReference>
<evidence type="ECO:0000313" key="8">
    <source>
        <dbReference type="EMBL" id="GAA5439014.1"/>
    </source>
</evidence>
<keyword evidence="4" id="KW-0489">Methyltransferase</keyword>
<evidence type="ECO:0000256" key="3">
    <source>
        <dbReference type="ARBA" id="ARBA00022573"/>
    </source>
</evidence>
<dbReference type="PANTHER" id="PTHR45790:SF4">
    <property type="entry name" value="COBALT-PRECORRIN-4 C(11)-METHYLTRANSFERASE"/>
    <property type="match status" value="1"/>
</dbReference>
<keyword evidence="5" id="KW-0808">Transferase</keyword>
<dbReference type="Pfam" id="PF00590">
    <property type="entry name" value="TP_methylase"/>
    <property type="match status" value="1"/>
</dbReference>
<evidence type="ECO:0000256" key="1">
    <source>
        <dbReference type="ARBA" id="ARBA00004953"/>
    </source>
</evidence>